<dbReference type="PROSITE" id="PS50048">
    <property type="entry name" value="ZN2_CY6_FUNGAL_2"/>
    <property type="match status" value="1"/>
</dbReference>
<evidence type="ECO:0000313" key="3">
    <source>
        <dbReference type="EMBL" id="KUJ13954.1"/>
    </source>
</evidence>
<dbReference type="InterPro" id="IPR053178">
    <property type="entry name" value="Osmoadaptation_assoc"/>
</dbReference>
<dbReference type="PROSITE" id="PS00463">
    <property type="entry name" value="ZN2_CY6_FUNGAL_1"/>
    <property type="match status" value="1"/>
</dbReference>
<dbReference type="KEGG" id="psco:LY89DRAFT_784788"/>
<reference evidence="3 4" key="1">
    <citation type="submission" date="2015-10" db="EMBL/GenBank/DDBJ databases">
        <title>Full genome of DAOMC 229536 Phialocephala scopiformis, a fungal endophyte of spruce producing the potent anti-insectan compound rugulosin.</title>
        <authorList>
            <consortium name="DOE Joint Genome Institute"/>
            <person name="Walker A.K."/>
            <person name="Frasz S.L."/>
            <person name="Seifert K.A."/>
            <person name="Miller J.D."/>
            <person name="Mondo S.J."/>
            <person name="Labutti K."/>
            <person name="Lipzen A."/>
            <person name="Dockter R."/>
            <person name="Kennedy M."/>
            <person name="Grigoriev I.V."/>
            <person name="Spatafora J.W."/>
        </authorList>
    </citation>
    <scope>NUCLEOTIDE SEQUENCE [LARGE SCALE GENOMIC DNA]</scope>
    <source>
        <strain evidence="3 4">CBS 120377</strain>
    </source>
</reference>
<dbReference type="InterPro" id="IPR001138">
    <property type="entry name" value="Zn2Cys6_DnaBD"/>
</dbReference>
<dbReference type="GO" id="GO:0008270">
    <property type="term" value="F:zinc ion binding"/>
    <property type="evidence" value="ECO:0007669"/>
    <property type="project" value="InterPro"/>
</dbReference>
<dbReference type="Pfam" id="PF11951">
    <property type="entry name" value="Fungal_trans_2"/>
    <property type="match status" value="1"/>
</dbReference>
<name>A0A194X1U7_MOLSC</name>
<dbReference type="Pfam" id="PF00172">
    <property type="entry name" value="Zn_clus"/>
    <property type="match status" value="1"/>
</dbReference>
<dbReference type="PANTHER" id="PTHR38111:SF2">
    <property type="entry name" value="FINGER DOMAIN PROTEIN, PUTATIVE (AFU_ORTHOLOGUE AFUA_1G01560)-RELATED"/>
    <property type="match status" value="1"/>
</dbReference>
<dbReference type="AlphaFoldDB" id="A0A194X1U7"/>
<dbReference type="CDD" id="cd00067">
    <property type="entry name" value="GAL4"/>
    <property type="match status" value="1"/>
</dbReference>
<protein>
    <recommendedName>
        <fullName evidence="2">Zn(2)-C6 fungal-type domain-containing protein</fullName>
    </recommendedName>
</protein>
<feature type="domain" description="Zn(2)-C6 fungal-type" evidence="2">
    <location>
        <begin position="10"/>
        <end position="38"/>
    </location>
</feature>
<keyword evidence="1" id="KW-0539">Nucleus</keyword>
<dbReference type="GeneID" id="28832546"/>
<proteinExistence type="predicted"/>
<evidence type="ECO:0000259" key="2">
    <source>
        <dbReference type="PROSITE" id="PS50048"/>
    </source>
</evidence>
<evidence type="ECO:0000313" key="4">
    <source>
        <dbReference type="Proteomes" id="UP000070700"/>
    </source>
</evidence>
<accession>A0A194X1U7</accession>
<keyword evidence="4" id="KW-1185">Reference proteome</keyword>
<dbReference type="OrthoDB" id="5126878at2759"/>
<dbReference type="InParanoid" id="A0A194X1U7"/>
<sequence>MVNIAGRSKGCSTCRKKRVKCDENRPICTRCLNRGLECDGAKEISFVEAKIVRSRRSDKSVAMSSDAVVDATGAPSSPLKGNELEIYICYTMENCLRGGIVNTTLKAAPMNEIITAATTPNGKIFHHAVLSLAVLFFGTEHRQSKITVKGYAMHGVALKRLNQALAVPGCYAHDEVILAVVTLALLECFIPTGPNHFLKHMSGLERLLELRGPGTEGYSSSSSKLGRGARHMILFASLRTGKPSILARPEWKAALRIDCPVEQLPEQDLIDILADCTVLVAGSEKILANGGLELEGNARQRDEIEVKALSLLEQLRAWKRGWDTDLKNAYFETLIAPERVQPTANWTDNSPPFLTIFEFSNDVSATNFMLYHAVTIYILRVLKSITIQTSSPMQNYSQDPTLQKQTKDEYIAAERLAALDVCRAVPYYIGLKAGLDLCHSPVVHMGVITAWITLGGVESAEGKWMMELLNAESREVIAKGLWVG</sequence>
<dbReference type="InterPro" id="IPR021858">
    <property type="entry name" value="Fun_TF"/>
</dbReference>
<dbReference type="SMART" id="SM00066">
    <property type="entry name" value="GAL4"/>
    <property type="match status" value="1"/>
</dbReference>
<dbReference type="RefSeq" id="XP_018068309.1">
    <property type="nucleotide sequence ID" value="XM_018222820.1"/>
</dbReference>
<dbReference type="STRING" id="149040.A0A194X1U7"/>
<dbReference type="EMBL" id="KQ947421">
    <property type="protein sequence ID" value="KUJ13954.1"/>
    <property type="molecule type" value="Genomic_DNA"/>
</dbReference>
<dbReference type="InterPro" id="IPR036864">
    <property type="entry name" value="Zn2-C6_fun-type_DNA-bd_sf"/>
</dbReference>
<dbReference type="PANTHER" id="PTHR38111">
    <property type="entry name" value="ZN(2)-C6 FUNGAL-TYPE DOMAIN-CONTAINING PROTEIN-RELATED"/>
    <property type="match status" value="1"/>
</dbReference>
<evidence type="ECO:0000256" key="1">
    <source>
        <dbReference type="ARBA" id="ARBA00023242"/>
    </source>
</evidence>
<dbReference type="GO" id="GO:0000981">
    <property type="term" value="F:DNA-binding transcription factor activity, RNA polymerase II-specific"/>
    <property type="evidence" value="ECO:0007669"/>
    <property type="project" value="InterPro"/>
</dbReference>
<organism evidence="3 4">
    <name type="scientific">Mollisia scopiformis</name>
    <name type="common">Conifer needle endophyte fungus</name>
    <name type="synonym">Phialocephala scopiformis</name>
    <dbReference type="NCBI Taxonomy" id="149040"/>
    <lineage>
        <taxon>Eukaryota</taxon>
        <taxon>Fungi</taxon>
        <taxon>Dikarya</taxon>
        <taxon>Ascomycota</taxon>
        <taxon>Pezizomycotina</taxon>
        <taxon>Leotiomycetes</taxon>
        <taxon>Helotiales</taxon>
        <taxon>Mollisiaceae</taxon>
        <taxon>Mollisia</taxon>
    </lineage>
</organism>
<dbReference type="Gene3D" id="4.10.240.10">
    <property type="entry name" value="Zn(2)-C6 fungal-type DNA-binding domain"/>
    <property type="match status" value="1"/>
</dbReference>
<dbReference type="Proteomes" id="UP000070700">
    <property type="component" value="Unassembled WGS sequence"/>
</dbReference>
<gene>
    <name evidence="3" type="ORF">LY89DRAFT_784788</name>
</gene>
<dbReference type="SUPFAM" id="SSF57701">
    <property type="entry name" value="Zn2/Cys6 DNA-binding domain"/>
    <property type="match status" value="1"/>
</dbReference>